<dbReference type="CDD" id="cd07061">
    <property type="entry name" value="HP_HAP_like"/>
    <property type="match status" value="1"/>
</dbReference>
<dbReference type="Proteomes" id="UP000663879">
    <property type="component" value="Unassembled WGS sequence"/>
</dbReference>
<evidence type="ECO:0000256" key="17">
    <source>
        <dbReference type="SAM" id="SignalP"/>
    </source>
</evidence>
<reference evidence="18" key="1">
    <citation type="submission" date="2021-02" db="EMBL/GenBank/DDBJ databases">
        <authorList>
            <person name="Nowell W R."/>
        </authorList>
    </citation>
    <scope>NUCLEOTIDE SEQUENCE</scope>
    <source>
        <strain evidence="18">Ploen Becks lab</strain>
    </source>
</reference>
<evidence type="ECO:0000256" key="15">
    <source>
        <dbReference type="ARBA" id="ARBA00043832"/>
    </source>
</evidence>
<evidence type="ECO:0000256" key="9">
    <source>
        <dbReference type="ARBA" id="ARBA00023136"/>
    </source>
</evidence>
<feature type="signal peptide" evidence="17">
    <location>
        <begin position="1"/>
        <end position="16"/>
    </location>
</feature>
<comment type="catalytic activity">
    <reaction evidence="15">
        <text>(2R)-2,3-bisphosphoglycerate + H2O = (2R)-2-phosphoglycerate + phosphate</text>
        <dbReference type="Rhea" id="RHEA:27381"/>
        <dbReference type="ChEBI" id="CHEBI:15377"/>
        <dbReference type="ChEBI" id="CHEBI:43474"/>
        <dbReference type="ChEBI" id="CHEBI:58248"/>
        <dbReference type="ChEBI" id="CHEBI:58289"/>
        <dbReference type="EC" id="3.1.3.80"/>
    </reaction>
    <physiologicalReaction direction="left-to-right" evidence="15">
        <dbReference type="Rhea" id="RHEA:27382"/>
    </physiologicalReaction>
</comment>
<feature type="disulfide bond" evidence="16">
    <location>
        <begin position="418"/>
        <end position="426"/>
    </location>
</feature>
<comment type="similarity">
    <text evidence="2">Belongs to the histidine acid phosphatase family. MINPP1 subfamily.</text>
</comment>
<evidence type="ECO:0000256" key="3">
    <source>
        <dbReference type="ARBA" id="ARBA00012976"/>
    </source>
</evidence>
<comment type="catalytic activity">
    <reaction evidence="12">
        <text>1D-myo-inositol 1,2,5,6-tetrakisphosphate + H2O = 1D-myo-inositol 1,2,6-trisphosphate + phosphate</text>
        <dbReference type="Rhea" id="RHEA:77119"/>
        <dbReference type="ChEBI" id="CHEBI:15377"/>
        <dbReference type="ChEBI" id="CHEBI:43474"/>
        <dbReference type="ChEBI" id="CHEBI:195535"/>
        <dbReference type="ChEBI" id="CHEBI:195537"/>
        <dbReference type="EC" id="3.1.3.62"/>
    </reaction>
    <physiologicalReaction direction="left-to-right" evidence="12">
        <dbReference type="Rhea" id="RHEA:77120"/>
    </physiologicalReaction>
</comment>
<comment type="subcellular location">
    <subcellularLocation>
        <location evidence="1">Cell membrane</location>
    </subcellularLocation>
</comment>
<dbReference type="PIRSF" id="PIRSF000894">
    <property type="entry name" value="Acid_phosphatase"/>
    <property type="match status" value="1"/>
</dbReference>
<comment type="caution">
    <text evidence="18">The sequence shown here is derived from an EMBL/GenBank/DDBJ whole genome shotgun (WGS) entry which is preliminary data.</text>
</comment>
<feature type="disulfide bond" evidence="16">
    <location>
        <begin position="260"/>
        <end position="273"/>
    </location>
</feature>
<comment type="catalytic activity">
    <reaction evidence="14">
        <text>1D-myo-inositol hexakisphosphate + H2O = 1D-myo-inositol 1,2,4,5,6-pentakisphosphate + phosphate</text>
        <dbReference type="Rhea" id="RHEA:16989"/>
        <dbReference type="ChEBI" id="CHEBI:15377"/>
        <dbReference type="ChEBI" id="CHEBI:43474"/>
        <dbReference type="ChEBI" id="CHEBI:57798"/>
        <dbReference type="ChEBI" id="CHEBI:58130"/>
        <dbReference type="EC" id="3.1.3.62"/>
    </reaction>
    <physiologicalReaction direction="left-to-right" evidence="14">
        <dbReference type="Rhea" id="RHEA:16990"/>
    </physiologicalReaction>
</comment>
<organism evidence="18 19">
    <name type="scientific">Brachionus calyciflorus</name>
    <dbReference type="NCBI Taxonomy" id="104777"/>
    <lineage>
        <taxon>Eukaryota</taxon>
        <taxon>Metazoa</taxon>
        <taxon>Spiralia</taxon>
        <taxon>Gnathifera</taxon>
        <taxon>Rotifera</taxon>
        <taxon>Eurotatoria</taxon>
        <taxon>Monogononta</taxon>
        <taxon>Pseudotrocha</taxon>
        <taxon>Ploima</taxon>
        <taxon>Brachionidae</taxon>
        <taxon>Brachionus</taxon>
    </lineage>
</organism>
<dbReference type="InterPro" id="IPR016274">
    <property type="entry name" value="Histidine_acid_Pase_euk"/>
</dbReference>
<dbReference type="Pfam" id="PF00328">
    <property type="entry name" value="His_Phos_2"/>
    <property type="match status" value="1"/>
</dbReference>
<protein>
    <recommendedName>
        <fullName evidence="5">Multiple inositol polyphosphate phosphatase 1</fullName>
        <ecNumber evidence="4">3.1.3.62</ecNumber>
        <ecNumber evidence="3">3.1.3.80</ecNumber>
    </recommendedName>
    <alternativeName>
        <fullName evidence="11">2,3-bisphosphoglycerate 3-phosphatase</fullName>
    </alternativeName>
</protein>
<dbReference type="EC" id="3.1.3.62" evidence="4"/>
<feature type="chain" id="PRO_5032978042" description="Multiple inositol polyphosphate phosphatase 1" evidence="17">
    <location>
        <begin position="17"/>
        <end position="457"/>
    </location>
</feature>
<evidence type="ECO:0000256" key="8">
    <source>
        <dbReference type="ARBA" id="ARBA00022801"/>
    </source>
</evidence>
<evidence type="ECO:0000256" key="12">
    <source>
        <dbReference type="ARBA" id="ARBA00043668"/>
    </source>
</evidence>
<dbReference type="GO" id="GO:0003993">
    <property type="term" value="F:acid phosphatase activity"/>
    <property type="evidence" value="ECO:0007669"/>
    <property type="project" value="TreeGrafter"/>
</dbReference>
<dbReference type="InterPro" id="IPR029033">
    <property type="entry name" value="His_PPase_superfam"/>
</dbReference>
<evidence type="ECO:0000256" key="16">
    <source>
        <dbReference type="PIRSR" id="PIRSR000894-2"/>
    </source>
</evidence>
<keyword evidence="19" id="KW-1185">Reference proteome</keyword>
<gene>
    <name evidence="18" type="ORF">OXX778_LOCUS8317</name>
</gene>
<dbReference type="EC" id="3.1.3.80" evidence="3"/>
<sequence>MSYCLSIFFILITISALCIKKSFEIKHSTKTAYLDSFSDEQLKYINNIENYKIENCSPEQIYIFLRHGSRYPNSKYVRNTEDFLNKVKVLRREQAEKYNVTKTSAIDEIFLTFHDKPHHGLSDLGAFEMYDIGQRFKKRYPNLFSNDEKDVLNHINIVSSDRDRSIDSGKNFVNGVFGKGSRISEYVNNNFILNNTLIRYFDECERYLVDVKKKKKSNEDLVNFIKGHEMTRLLSNFKTRNHIQELNFETKILYVIFGLCGIEHAHRMERNWCKLFENDEELEILSYLSDLKDYWIKSYGNIINYQVVQYIFKDLFTNLDMHIKNHPKRKKVLLRFGHAENIIPLVSVLSLFKDPFVLKYDKFNQVKDRLFKTAIMSPFASNVAFVLHKCNQTDEMYKVKILVNELPLHKIRAGDMECNKENTSMCNLNSFRSLLNEYLNVDLEQSCTLNKNLNLEL</sequence>
<dbReference type="GO" id="GO:0052745">
    <property type="term" value="F:inositol phosphate phosphatase activity"/>
    <property type="evidence" value="ECO:0007669"/>
    <property type="project" value="TreeGrafter"/>
</dbReference>
<dbReference type="GO" id="GO:0034417">
    <property type="term" value="F:bisphosphoglycerate 3-phosphatase activity"/>
    <property type="evidence" value="ECO:0007669"/>
    <property type="project" value="UniProtKB-EC"/>
</dbReference>
<evidence type="ECO:0000256" key="2">
    <source>
        <dbReference type="ARBA" id="ARBA00008422"/>
    </source>
</evidence>
<feature type="disulfide bond" evidence="16">
    <location>
        <begin position="56"/>
        <end position="390"/>
    </location>
</feature>
<dbReference type="InterPro" id="IPR000560">
    <property type="entry name" value="His_Pase_clade-2"/>
</dbReference>
<dbReference type="Gene3D" id="3.40.50.1240">
    <property type="entry name" value="Phosphoglycerate mutase-like"/>
    <property type="match status" value="1"/>
</dbReference>
<dbReference type="PANTHER" id="PTHR20963:SF8">
    <property type="entry name" value="MULTIPLE INOSITOL POLYPHOSPHATE PHOSPHATASE 1"/>
    <property type="match status" value="1"/>
</dbReference>
<proteinExistence type="inferred from homology"/>
<keyword evidence="8" id="KW-0378">Hydrolase</keyword>
<evidence type="ECO:0000256" key="11">
    <source>
        <dbReference type="ARBA" id="ARBA00031642"/>
    </source>
</evidence>
<accession>A0A813V1B3</accession>
<keyword evidence="16" id="KW-1015">Disulfide bond</keyword>
<keyword evidence="10" id="KW-0325">Glycoprotein</keyword>
<dbReference type="PANTHER" id="PTHR20963">
    <property type="entry name" value="MULTIPLE INOSITOL POLYPHOSPHATE PHOSPHATASE-RELATED"/>
    <property type="match status" value="1"/>
</dbReference>
<evidence type="ECO:0000256" key="5">
    <source>
        <dbReference type="ARBA" id="ARBA00018097"/>
    </source>
</evidence>
<dbReference type="AlphaFoldDB" id="A0A813V1B3"/>
<keyword evidence="9" id="KW-0472">Membrane</keyword>
<dbReference type="EMBL" id="CAJNOC010001135">
    <property type="protein sequence ID" value="CAF0838295.1"/>
    <property type="molecule type" value="Genomic_DNA"/>
</dbReference>
<dbReference type="GO" id="GO:0005886">
    <property type="term" value="C:plasma membrane"/>
    <property type="evidence" value="ECO:0007669"/>
    <property type="project" value="UniProtKB-SubCell"/>
</dbReference>
<dbReference type="SUPFAM" id="SSF53254">
    <property type="entry name" value="Phosphoglycerate mutase-like"/>
    <property type="match status" value="1"/>
</dbReference>
<keyword evidence="6" id="KW-1003">Cell membrane</keyword>
<evidence type="ECO:0000313" key="19">
    <source>
        <dbReference type="Proteomes" id="UP000663879"/>
    </source>
</evidence>
<dbReference type="OrthoDB" id="6509975at2759"/>
<name>A0A813V1B3_9BILA</name>
<evidence type="ECO:0000256" key="13">
    <source>
        <dbReference type="ARBA" id="ARBA00043671"/>
    </source>
</evidence>
<evidence type="ECO:0000256" key="4">
    <source>
        <dbReference type="ARBA" id="ARBA00013040"/>
    </source>
</evidence>
<evidence type="ECO:0000256" key="6">
    <source>
        <dbReference type="ARBA" id="ARBA00022475"/>
    </source>
</evidence>
<comment type="catalytic activity">
    <reaction evidence="13">
        <text>1D-myo-inositol 1,2,4,5,6-pentakisphosphate + H2O = 1D-myo-inositol 1,2,5,6-tetrakisphosphate + phosphate</text>
        <dbReference type="Rhea" id="RHEA:77115"/>
        <dbReference type="ChEBI" id="CHEBI:15377"/>
        <dbReference type="ChEBI" id="CHEBI:43474"/>
        <dbReference type="ChEBI" id="CHEBI:57798"/>
        <dbReference type="ChEBI" id="CHEBI:195535"/>
        <dbReference type="EC" id="3.1.3.62"/>
    </reaction>
    <physiologicalReaction direction="left-to-right" evidence="13">
        <dbReference type="Rhea" id="RHEA:77116"/>
    </physiologicalReaction>
</comment>
<evidence type="ECO:0000256" key="10">
    <source>
        <dbReference type="ARBA" id="ARBA00023180"/>
    </source>
</evidence>
<keyword evidence="7 17" id="KW-0732">Signal</keyword>
<evidence type="ECO:0000256" key="1">
    <source>
        <dbReference type="ARBA" id="ARBA00004236"/>
    </source>
</evidence>
<evidence type="ECO:0000313" key="18">
    <source>
        <dbReference type="EMBL" id="CAF0838295.1"/>
    </source>
</evidence>
<evidence type="ECO:0000256" key="14">
    <source>
        <dbReference type="ARBA" id="ARBA00043691"/>
    </source>
</evidence>
<evidence type="ECO:0000256" key="7">
    <source>
        <dbReference type="ARBA" id="ARBA00022729"/>
    </source>
</evidence>